<reference evidence="2 3" key="1">
    <citation type="submission" date="2019-04" db="EMBL/GenBank/DDBJ databases">
        <title>Bacillus caeni sp. nov., a bacterium isolated from mangrove sediment.</title>
        <authorList>
            <person name="Huang H."/>
            <person name="Mo K."/>
            <person name="Hu Y."/>
        </authorList>
    </citation>
    <scope>NUCLEOTIDE SEQUENCE [LARGE SCALE GENOMIC DNA]</scope>
    <source>
        <strain evidence="2 3">HB172195</strain>
    </source>
</reference>
<sequence>MDERLKKLKKSMKENTFKGLEFTGEHRLAINEKIRREESEEDILLAVMQLLVREKTGFELSKLLRGRGIRKFEGNEGFLYSLLHKLEQKEYLKAIWKDESVKVYLLNNKGRRMLKKAEKKKDGKGFVLKELLEG</sequence>
<protein>
    <submittedName>
        <fullName evidence="2">PadR family transcriptional regulator</fullName>
    </submittedName>
</protein>
<name>A0A5R9F0U5_9BACL</name>
<dbReference type="EMBL" id="SWLG01000007">
    <property type="protein sequence ID" value="TLS37177.1"/>
    <property type="molecule type" value="Genomic_DNA"/>
</dbReference>
<dbReference type="Proteomes" id="UP000308230">
    <property type="component" value="Unassembled WGS sequence"/>
</dbReference>
<dbReference type="Gene3D" id="1.10.10.10">
    <property type="entry name" value="Winged helix-like DNA-binding domain superfamily/Winged helix DNA-binding domain"/>
    <property type="match status" value="1"/>
</dbReference>
<proteinExistence type="predicted"/>
<dbReference type="OrthoDB" id="2440228at2"/>
<evidence type="ECO:0000259" key="1">
    <source>
        <dbReference type="Pfam" id="PF03551"/>
    </source>
</evidence>
<dbReference type="AlphaFoldDB" id="A0A5R9F0U5"/>
<dbReference type="Pfam" id="PF03551">
    <property type="entry name" value="PadR"/>
    <property type="match status" value="1"/>
</dbReference>
<dbReference type="InterPro" id="IPR005149">
    <property type="entry name" value="Tscrpt_reg_PadR_N"/>
</dbReference>
<dbReference type="RefSeq" id="WP_138126603.1">
    <property type="nucleotide sequence ID" value="NZ_SWLG01000007.1"/>
</dbReference>
<accession>A0A5R9F0U5</accession>
<dbReference type="InterPro" id="IPR036388">
    <property type="entry name" value="WH-like_DNA-bd_sf"/>
</dbReference>
<evidence type="ECO:0000313" key="3">
    <source>
        <dbReference type="Proteomes" id="UP000308230"/>
    </source>
</evidence>
<feature type="domain" description="Transcription regulator PadR N-terminal" evidence="1">
    <location>
        <begin position="49"/>
        <end position="115"/>
    </location>
</feature>
<keyword evidence="3" id="KW-1185">Reference proteome</keyword>
<evidence type="ECO:0000313" key="2">
    <source>
        <dbReference type="EMBL" id="TLS37177.1"/>
    </source>
</evidence>
<comment type="caution">
    <text evidence="2">The sequence shown here is derived from an EMBL/GenBank/DDBJ whole genome shotgun (WGS) entry which is preliminary data.</text>
</comment>
<dbReference type="InterPro" id="IPR036390">
    <property type="entry name" value="WH_DNA-bd_sf"/>
</dbReference>
<dbReference type="SUPFAM" id="SSF46785">
    <property type="entry name" value="Winged helix' DNA-binding domain"/>
    <property type="match status" value="1"/>
</dbReference>
<dbReference type="NCBIfam" id="NF006931">
    <property type="entry name" value="PRK09416.1"/>
    <property type="match status" value="1"/>
</dbReference>
<organism evidence="2 3">
    <name type="scientific">Exobacillus caeni</name>
    <dbReference type="NCBI Taxonomy" id="2574798"/>
    <lineage>
        <taxon>Bacteria</taxon>
        <taxon>Bacillati</taxon>
        <taxon>Bacillota</taxon>
        <taxon>Bacilli</taxon>
        <taxon>Bacillales</taxon>
        <taxon>Guptibacillaceae</taxon>
        <taxon>Exobacillus</taxon>
    </lineage>
</organism>
<gene>
    <name evidence="2" type="ORF">FCL54_11665</name>
</gene>